<evidence type="ECO:0000313" key="4">
    <source>
        <dbReference type="Proteomes" id="UP000241769"/>
    </source>
</evidence>
<dbReference type="OrthoDB" id="19132at2759"/>
<reference evidence="3 4" key="1">
    <citation type="journal article" date="2018" name="Genome Biol. Evol.">
        <title>Multiple Roots of Fruiting Body Formation in Amoebozoa.</title>
        <authorList>
            <person name="Hillmann F."/>
            <person name="Forbes G."/>
            <person name="Novohradska S."/>
            <person name="Ferling I."/>
            <person name="Riege K."/>
            <person name="Groth M."/>
            <person name="Westermann M."/>
            <person name="Marz M."/>
            <person name="Spaller T."/>
            <person name="Winckler T."/>
            <person name="Schaap P."/>
            <person name="Glockner G."/>
        </authorList>
    </citation>
    <scope>NUCLEOTIDE SEQUENCE [LARGE SCALE GENOMIC DNA]</scope>
    <source>
        <strain evidence="3 4">Jena</strain>
    </source>
</reference>
<accession>A0A2P6NNA5</accession>
<dbReference type="AlphaFoldDB" id="A0A2P6NNA5"/>
<keyword evidence="4" id="KW-1185">Reference proteome</keyword>
<dbReference type="InParanoid" id="A0A2P6NNA5"/>
<evidence type="ECO:0000313" key="3">
    <source>
        <dbReference type="EMBL" id="PRP85426.1"/>
    </source>
</evidence>
<dbReference type="SUPFAM" id="SSF81383">
    <property type="entry name" value="F-box domain"/>
    <property type="match status" value="1"/>
</dbReference>
<feature type="compositionally biased region" description="Polar residues" evidence="1">
    <location>
        <begin position="1"/>
        <end position="10"/>
    </location>
</feature>
<dbReference type="EMBL" id="MDYQ01000045">
    <property type="protein sequence ID" value="PRP85426.1"/>
    <property type="molecule type" value="Genomic_DNA"/>
</dbReference>
<gene>
    <name evidence="3" type="ORF">PROFUN_06972</name>
</gene>
<dbReference type="Pfam" id="PF00646">
    <property type="entry name" value="F-box"/>
    <property type="match status" value="1"/>
</dbReference>
<protein>
    <submittedName>
        <fullName evidence="3">HECT domain containing 1</fullName>
    </submittedName>
</protein>
<feature type="compositionally biased region" description="Acidic residues" evidence="1">
    <location>
        <begin position="11"/>
        <end position="25"/>
    </location>
</feature>
<dbReference type="InterPro" id="IPR001810">
    <property type="entry name" value="F-box_dom"/>
</dbReference>
<dbReference type="STRING" id="1890364.A0A2P6NNA5"/>
<feature type="domain" description="F-box" evidence="2">
    <location>
        <begin position="337"/>
        <end position="370"/>
    </location>
</feature>
<evidence type="ECO:0000256" key="1">
    <source>
        <dbReference type="SAM" id="MobiDB-lite"/>
    </source>
</evidence>
<comment type="caution">
    <text evidence="3">The sequence shown here is derived from an EMBL/GenBank/DDBJ whole genome shotgun (WGS) entry which is preliminary data.</text>
</comment>
<name>A0A2P6NNA5_9EUKA</name>
<dbReference type="PANTHER" id="PTHR47457:SF1">
    <property type="entry name" value="BTB DOMAIN-CONTAINING PROTEIN-RELATED"/>
    <property type="match status" value="1"/>
</dbReference>
<feature type="region of interest" description="Disordered" evidence="1">
    <location>
        <begin position="1"/>
        <end position="44"/>
    </location>
</feature>
<sequence>MEEISYTYSDVESDDYQSEDEDGYFDDSRDDISSTTTSSITQEPIRPLTNSLDELMRKHLMSTNICSAVVMFNQKGKVVLSLGPSDFASSLLASVFPDLLNYFHSDPSDDSRPTTLHHLDKVHHIFSSRDPFSVYTVTRRRDYGLCGVYLYDARLVLIGRYNRPTLPQLAAHAVEAACDHLRELQLQVDGFHSKGSRTHRSSALATATWTILTAAARDEAIHNSQDAKSSKSTQVFKMMRRLQLQVDGFHSKGSRTHRSSALATATWTILTAAARDGAIHNSQDAKSSKSTQVFKMVKRILPQLKRKSSKSASQPPMEINSREVQHDVEEKEDCFTWLPDELVAMIISALPVRDQLALKQVSRNFQHWVSVSGLTTTQLKYTRCWDKCGVFFWIGTNRYRESYTNPADSGRVGVSANHRYSNIVGRHPFWARNVGDCPDTYYEIDLGENRLLCPQYYSMTYGNDGTGWEPRNWKILASNDRKEWTVLREHKDDNSLNGVFATAAWKIDARTTKSNKQRRFSLPWKKSLDTSSSSQGTKTQHLGFRYFKLVQAGKNKSGYYTFFVCNFELYGKLHYNERRDETGSHYEGTDGVNTMITKDFTVSDDGNDNVSNFKPISRATPLVIVPAVEADRQI</sequence>
<organism evidence="3 4">
    <name type="scientific">Planoprotostelium fungivorum</name>
    <dbReference type="NCBI Taxonomy" id="1890364"/>
    <lineage>
        <taxon>Eukaryota</taxon>
        <taxon>Amoebozoa</taxon>
        <taxon>Evosea</taxon>
        <taxon>Variosea</taxon>
        <taxon>Cavosteliida</taxon>
        <taxon>Cavosteliaceae</taxon>
        <taxon>Planoprotostelium</taxon>
    </lineage>
</organism>
<dbReference type="Gene3D" id="1.20.1280.50">
    <property type="match status" value="1"/>
</dbReference>
<dbReference type="Gene3D" id="2.60.120.260">
    <property type="entry name" value="Galactose-binding domain-like"/>
    <property type="match status" value="1"/>
</dbReference>
<proteinExistence type="predicted"/>
<evidence type="ECO:0000259" key="2">
    <source>
        <dbReference type="Pfam" id="PF00646"/>
    </source>
</evidence>
<dbReference type="InterPro" id="IPR036047">
    <property type="entry name" value="F-box-like_dom_sf"/>
</dbReference>
<dbReference type="PANTHER" id="PTHR47457">
    <property type="entry name" value="OS05G0345500 PROTEIN"/>
    <property type="match status" value="1"/>
</dbReference>
<dbReference type="Proteomes" id="UP000241769">
    <property type="component" value="Unassembled WGS sequence"/>
</dbReference>
<feature type="region of interest" description="Disordered" evidence="1">
    <location>
        <begin position="305"/>
        <end position="325"/>
    </location>
</feature>